<evidence type="ECO:0000259" key="2">
    <source>
        <dbReference type="Pfam" id="PF02668"/>
    </source>
</evidence>
<dbReference type="PANTHER" id="PTHR10696">
    <property type="entry name" value="GAMMA-BUTYROBETAINE HYDROXYLASE-RELATED"/>
    <property type="match status" value="1"/>
</dbReference>
<dbReference type="Gene3D" id="3.60.130.10">
    <property type="entry name" value="Clavaminate synthase-like"/>
    <property type="match status" value="1"/>
</dbReference>
<evidence type="ECO:0000313" key="4">
    <source>
        <dbReference type="Proteomes" id="UP001595075"/>
    </source>
</evidence>
<name>A0ABR4CYQ4_9HELO</name>
<evidence type="ECO:0000313" key="3">
    <source>
        <dbReference type="EMBL" id="KAL2075044.1"/>
    </source>
</evidence>
<keyword evidence="1" id="KW-0560">Oxidoreductase</keyword>
<dbReference type="SUPFAM" id="SSF51197">
    <property type="entry name" value="Clavaminate synthase-like"/>
    <property type="match status" value="1"/>
</dbReference>
<accession>A0ABR4CYQ4</accession>
<dbReference type="Proteomes" id="UP001595075">
    <property type="component" value="Unassembled WGS sequence"/>
</dbReference>
<sequence length="387" mass="44507">MEMATAHHLYVPDADPILGIITAIDYYEITDTPTTIRTIVPPGFPTVLETRQAWEPSEFQDENRFIISLTEDDKHELDDALEAFKFLCLDGNLVDRENFQLRRLGKTLDGVADEIHNGRGFCVIRGLDANRYSLEDGMIVFLGIQSYVAERRMRQDEAGNMLVHVTTDHSSRKLSKHVRYSTDTIPFHTDPDADILGFQTRDIAASGGKCVLASGHNIYNKIVSTRPDVIATLASPDWPFALPYFYQRPILFHHASRIIFCFTRLALVGNEFYPRPTSIPSISSRQREALDIVNDLAEKSRLEITLQAGDIYFVNNLALLHRRDEFADDEVHKRHLVRMHLRNEKLGWEIPNELKRFWDEAMDEDRDESWHIEPMPESFFPLKLGSH</sequence>
<feature type="domain" description="TauD/TfdA-like" evidence="2">
    <location>
        <begin position="96"/>
        <end position="339"/>
    </location>
</feature>
<proteinExistence type="predicted"/>
<evidence type="ECO:0000256" key="1">
    <source>
        <dbReference type="ARBA" id="ARBA00023002"/>
    </source>
</evidence>
<dbReference type="InterPro" id="IPR042098">
    <property type="entry name" value="TauD-like_sf"/>
</dbReference>
<gene>
    <name evidence="3" type="ORF">VTL71DRAFT_8824</name>
</gene>
<dbReference type="Pfam" id="PF02668">
    <property type="entry name" value="TauD"/>
    <property type="match status" value="1"/>
</dbReference>
<dbReference type="InterPro" id="IPR050411">
    <property type="entry name" value="AlphaKG_dependent_hydroxylases"/>
</dbReference>
<reference evidence="3 4" key="1">
    <citation type="journal article" date="2024" name="Commun. Biol.">
        <title>Comparative genomic analysis of thermophilic fungi reveals convergent evolutionary adaptations and gene losses.</title>
        <authorList>
            <person name="Steindorff A.S."/>
            <person name="Aguilar-Pontes M.V."/>
            <person name="Robinson A.J."/>
            <person name="Andreopoulos B."/>
            <person name="LaButti K."/>
            <person name="Kuo A."/>
            <person name="Mondo S."/>
            <person name="Riley R."/>
            <person name="Otillar R."/>
            <person name="Haridas S."/>
            <person name="Lipzen A."/>
            <person name="Grimwood J."/>
            <person name="Schmutz J."/>
            <person name="Clum A."/>
            <person name="Reid I.D."/>
            <person name="Moisan M.C."/>
            <person name="Butler G."/>
            <person name="Nguyen T.T.M."/>
            <person name="Dewar K."/>
            <person name="Conant G."/>
            <person name="Drula E."/>
            <person name="Henrissat B."/>
            <person name="Hansel C."/>
            <person name="Singer S."/>
            <person name="Hutchinson M.I."/>
            <person name="de Vries R.P."/>
            <person name="Natvig D.O."/>
            <person name="Powell A.J."/>
            <person name="Tsang A."/>
            <person name="Grigoriev I.V."/>
        </authorList>
    </citation>
    <scope>NUCLEOTIDE SEQUENCE [LARGE SCALE GENOMIC DNA]</scope>
    <source>
        <strain evidence="3 4">CBS 494.80</strain>
    </source>
</reference>
<dbReference type="InterPro" id="IPR003819">
    <property type="entry name" value="TauD/TfdA-like"/>
</dbReference>
<organism evidence="3 4">
    <name type="scientific">Oculimacula yallundae</name>
    <dbReference type="NCBI Taxonomy" id="86028"/>
    <lineage>
        <taxon>Eukaryota</taxon>
        <taxon>Fungi</taxon>
        <taxon>Dikarya</taxon>
        <taxon>Ascomycota</taxon>
        <taxon>Pezizomycotina</taxon>
        <taxon>Leotiomycetes</taxon>
        <taxon>Helotiales</taxon>
        <taxon>Ploettnerulaceae</taxon>
        <taxon>Oculimacula</taxon>
    </lineage>
</organism>
<keyword evidence="4" id="KW-1185">Reference proteome</keyword>
<dbReference type="EMBL" id="JAZHXI010000002">
    <property type="protein sequence ID" value="KAL2075044.1"/>
    <property type="molecule type" value="Genomic_DNA"/>
</dbReference>
<protein>
    <recommendedName>
        <fullName evidence="2">TauD/TfdA-like domain-containing protein</fullName>
    </recommendedName>
</protein>
<comment type="caution">
    <text evidence="3">The sequence shown here is derived from an EMBL/GenBank/DDBJ whole genome shotgun (WGS) entry which is preliminary data.</text>
</comment>
<dbReference type="PANTHER" id="PTHR10696:SF49">
    <property type="entry name" value="TAUD_TFDA-LIKE DOMAIN-CONTAINING PROTEIN"/>
    <property type="match status" value="1"/>
</dbReference>